<proteinExistence type="predicted"/>
<dbReference type="EMBL" id="AFBN01000026">
    <property type="protein sequence ID" value="EGF57983.1"/>
    <property type="molecule type" value="Genomic_DNA"/>
</dbReference>
<dbReference type="HOGENOM" id="CLU_2462638_0_0_10"/>
<dbReference type="Proteomes" id="UP000003416">
    <property type="component" value="Unassembled WGS sequence"/>
</dbReference>
<evidence type="ECO:0000313" key="2">
    <source>
        <dbReference type="EMBL" id="EGF57983.1"/>
    </source>
</evidence>
<accession>F3PRZ2</accession>
<keyword evidence="1" id="KW-0812">Transmembrane</keyword>
<keyword evidence="3" id="KW-1185">Reference proteome</keyword>
<comment type="caution">
    <text evidence="2">The sequence shown here is derived from an EMBL/GenBank/DDBJ whole genome shotgun (WGS) entry which is preliminary data.</text>
</comment>
<sequence>MKRLTFLHPLLQPHEIVTSHKRAIAGTQYSLPAPFGDLQFSRMDIYQGMLTIVVGTITVIGEIARYKHIRAAENIQLFHILSLFWVQS</sequence>
<reference evidence="2 3" key="1">
    <citation type="submission" date="2011-02" db="EMBL/GenBank/DDBJ databases">
        <authorList>
            <person name="Weinstock G."/>
            <person name="Sodergren E."/>
            <person name="Clifton S."/>
            <person name="Fulton L."/>
            <person name="Fulton B."/>
            <person name="Courtney L."/>
            <person name="Fronick C."/>
            <person name="Harrison M."/>
            <person name="Strong C."/>
            <person name="Farmer C."/>
            <person name="Delahaunty K."/>
            <person name="Markovic C."/>
            <person name="Hall O."/>
            <person name="Minx P."/>
            <person name="Tomlinson C."/>
            <person name="Mitreva M."/>
            <person name="Hou S."/>
            <person name="Chen J."/>
            <person name="Wollam A."/>
            <person name="Pepin K.H."/>
            <person name="Johnson M."/>
            <person name="Bhonagiri V."/>
            <person name="Zhang X."/>
            <person name="Suruliraj S."/>
            <person name="Warren W."/>
            <person name="Chinwalla A."/>
            <person name="Mardis E.R."/>
            <person name="Wilson R.K."/>
        </authorList>
    </citation>
    <scope>NUCLEOTIDE SEQUENCE [LARGE SCALE GENOMIC DNA]</scope>
    <source>
        <strain evidence="2 3">YIT 12057</strain>
    </source>
</reference>
<keyword evidence="1" id="KW-0472">Membrane</keyword>
<organism evidence="2 3">
    <name type="scientific">Bacteroides fluxus YIT 12057</name>
    <dbReference type="NCBI Taxonomy" id="763034"/>
    <lineage>
        <taxon>Bacteria</taxon>
        <taxon>Pseudomonadati</taxon>
        <taxon>Bacteroidota</taxon>
        <taxon>Bacteroidia</taxon>
        <taxon>Bacteroidales</taxon>
        <taxon>Bacteroidaceae</taxon>
        <taxon>Bacteroides</taxon>
    </lineage>
</organism>
<evidence type="ECO:0000256" key="1">
    <source>
        <dbReference type="SAM" id="Phobius"/>
    </source>
</evidence>
<name>F3PRZ2_9BACE</name>
<evidence type="ECO:0000313" key="3">
    <source>
        <dbReference type="Proteomes" id="UP000003416"/>
    </source>
</evidence>
<dbReference type="STRING" id="763034.HMPREF9446_01495"/>
<protein>
    <submittedName>
        <fullName evidence="2">Uncharacterized protein</fullName>
    </submittedName>
</protein>
<keyword evidence="1" id="KW-1133">Transmembrane helix</keyword>
<feature type="transmembrane region" description="Helical" evidence="1">
    <location>
        <begin position="45"/>
        <end position="64"/>
    </location>
</feature>
<gene>
    <name evidence="2" type="ORF">HMPREF9446_01495</name>
</gene>
<dbReference type="AlphaFoldDB" id="F3PRZ2"/>